<sequence length="203" mass="23772">MLPETESFKLTYFNGRGRAEVTRLLFAQANVSYEDIRISKAEWPALKPKTPYGHVPILNVSGKILAESHAIERYLARKFDLLGTNEWEAAKIDEIICNLEDVWVKMQPWLHEEKGTKKSEMFETLVKETITPFMQRYEQFLLNSHSPYFVGNKMSLADLAVFHILYYFQEMTSNYPKLNEFVVKIGQMPRIKAWVNKRPITDF</sequence>
<dbReference type="Pfam" id="PF02798">
    <property type="entry name" value="GST_N"/>
    <property type="match status" value="1"/>
</dbReference>
<dbReference type="GO" id="GO:0004602">
    <property type="term" value="F:glutathione peroxidase activity"/>
    <property type="evidence" value="ECO:0007669"/>
    <property type="project" value="UniProtKB-ARBA"/>
</dbReference>
<dbReference type="GO" id="GO:0004364">
    <property type="term" value="F:glutathione transferase activity"/>
    <property type="evidence" value="ECO:0007669"/>
    <property type="project" value="UniProtKB-EC"/>
</dbReference>
<proteinExistence type="predicted"/>
<dbReference type="FunFam" id="1.20.1050.10:FF:000030">
    <property type="entry name" value="Glutathione S-transferase S1"/>
    <property type="match status" value="1"/>
</dbReference>
<dbReference type="STRING" id="6277.A0A498S4E9"/>
<dbReference type="InterPro" id="IPR050213">
    <property type="entry name" value="GST_superfamily"/>
</dbReference>
<dbReference type="SFLD" id="SFLDG00363">
    <property type="entry name" value="AMPS_(cytGST):_Alpha-__Mu-__Pi"/>
    <property type="match status" value="1"/>
</dbReference>
<dbReference type="PANTHER" id="PTHR11571">
    <property type="entry name" value="GLUTATHIONE S-TRANSFERASE"/>
    <property type="match status" value="1"/>
</dbReference>
<dbReference type="SFLD" id="SFLDS00019">
    <property type="entry name" value="Glutathione_Transferase_(cytos"/>
    <property type="match status" value="1"/>
</dbReference>
<evidence type="ECO:0000259" key="5">
    <source>
        <dbReference type="PROSITE" id="PS50404"/>
    </source>
</evidence>
<dbReference type="FunFam" id="3.40.30.10:FF:000035">
    <property type="entry name" value="hematopoietic prostaglandin D synthase"/>
    <property type="match status" value="1"/>
</dbReference>
<evidence type="ECO:0000256" key="2">
    <source>
        <dbReference type="ARBA" id="ARBA00022679"/>
    </source>
</evidence>
<evidence type="ECO:0000259" key="6">
    <source>
        <dbReference type="PROSITE" id="PS50405"/>
    </source>
</evidence>
<evidence type="ECO:0000313" key="8">
    <source>
        <dbReference type="Proteomes" id="UP000276991"/>
    </source>
</evidence>
<dbReference type="Proteomes" id="UP000276991">
    <property type="component" value="Unassembled WGS sequence"/>
</dbReference>
<dbReference type="EMBL" id="UPTC01000087">
    <property type="protein sequence ID" value="VBB26289.1"/>
    <property type="molecule type" value="Genomic_DNA"/>
</dbReference>
<dbReference type="SUPFAM" id="SSF52833">
    <property type="entry name" value="Thioredoxin-like"/>
    <property type="match status" value="1"/>
</dbReference>
<evidence type="ECO:0000256" key="4">
    <source>
        <dbReference type="ARBA" id="ARBA00072946"/>
    </source>
</evidence>
<dbReference type="SFLD" id="SFLDG01205">
    <property type="entry name" value="AMPS.1"/>
    <property type="match status" value="1"/>
</dbReference>
<evidence type="ECO:0000256" key="1">
    <source>
        <dbReference type="ARBA" id="ARBA00012452"/>
    </source>
</evidence>
<dbReference type="Gene3D" id="3.40.30.10">
    <property type="entry name" value="Glutaredoxin"/>
    <property type="match status" value="1"/>
</dbReference>
<protein>
    <recommendedName>
        <fullName evidence="4">Glutathione S-transferase 1</fullName>
        <ecNumber evidence="1">2.5.1.18</ecNumber>
    </recommendedName>
</protein>
<feature type="domain" description="GST C-terminal" evidence="6">
    <location>
        <begin position="85"/>
        <end position="203"/>
    </location>
</feature>
<keyword evidence="2" id="KW-0808">Transferase</keyword>
<dbReference type="CDD" id="cd03192">
    <property type="entry name" value="GST_C_Sigma_like"/>
    <property type="match status" value="1"/>
</dbReference>
<dbReference type="Pfam" id="PF14497">
    <property type="entry name" value="GST_C_3"/>
    <property type="match status" value="1"/>
</dbReference>
<dbReference type="PANTHER" id="PTHR11571:SF260">
    <property type="entry name" value="GLUTATHIONE S-TRANSFERASE"/>
    <property type="match status" value="1"/>
</dbReference>
<dbReference type="InterPro" id="IPR010987">
    <property type="entry name" value="Glutathione-S-Trfase_C-like"/>
</dbReference>
<feature type="domain" description="GST N-terminal" evidence="5">
    <location>
        <begin position="6"/>
        <end position="83"/>
    </location>
</feature>
<dbReference type="InterPro" id="IPR036249">
    <property type="entry name" value="Thioredoxin-like_sf"/>
</dbReference>
<accession>A0A498S4E9</accession>
<dbReference type="InterPro" id="IPR040079">
    <property type="entry name" value="Glutathione_S-Trfase"/>
</dbReference>
<dbReference type="InterPro" id="IPR004046">
    <property type="entry name" value="GST_C"/>
</dbReference>
<gene>
    <name evidence="7" type="ORF">NAV_LOCUS1119</name>
</gene>
<dbReference type="SUPFAM" id="SSF47616">
    <property type="entry name" value="GST C-terminal domain-like"/>
    <property type="match status" value="1"/>
</dbReference>
<dbReference type="CDD" id="cd03039">
    <property type="entry name" value="GST_N_Sigma_like"/>
    <property type="match status" value="1"/>
</dbReference>
<dbReference type="InterPro" id="IPR004045">
    <property type="entry name" value="Glutathione_S-Trfase_N"/>
</dbReference>
<dbReference type="InterPro" id="IPR036282">
    <property type="entry name" value="Glutathione-S-Trfase_C_sf"/>
</dbReference>
<dbReference type="GO" id="GO:0006749">
    <property type="term" value="P:glutathione metabolic process"/>
    <property type="evidence" value="ECO:0007669"/>
    <property type="project" value="TreeGrafter"/>
</dbReference>
<evidence type="ECO:0000313" key="7">
    <source>
        <dbReference type="EMBL" id="VBB26289.1"/>
    </source>
</evidence>
<keyword evidence="8" id="KW-1185">Reference proteome</keyword>
<comment type="catalytic activity">
    <reaction evidence="3">
        <text>RX + glutathione = an S-substituted glutathione + a halide anion + H(+)</text>
        <dbReference type="Rhea" id="RHEA:16437"/>
        <dbReference type="ChEBI" id="CHEBI:15378"/>
        <dbReference type="ChEBI" id="CHEBI:16042"/>
        <dbReference type="ChEBI" id="CHEBI:17792"/>
        <dbReference type="ChEBI" id="CHEBI:57925"/>
        <dbReference type="ChEBI" id="CHEBI:90779"/>
        <dbReference type="EC" id="2.5.1.18"/>
    </reaction>
</comment>
<name>A0A498S4E9_ACAVI</name>
<dbReference type="EC" id="2.5.1.18" evidence="1"/>
<dbReference type="Gene3D" id="1.20.1050.10">
    <property type="match status" value="1"/>
</dbReference>
<dbReference type="AlphaFoldDB" id="A0A498S4E9"/>
<dbReference type="OrthoDB" id="414243at2759"/>
<organism evidence="7 8">
    <name type="scientific">Acanthocheilonema viteae</name>
    <name type="common">Filarial nematode worm</name>
    <name type="synonym">Dipetalonema viteae</name>
    <dbReference type="NCBI Taxonomy" id="6277"/>
    <lineage>
        <taxon>Eukaryota</taxon>
        <taxon>Metazoa</taxon>
        <taxon>Ecdysozoa</taxon>
        <taxon>Nematoda</taxon>
        <taxon>Chromadorea</taxon>
        <taxon>Rhabditida</taxon>
        <taxon>Spirurina</taxon>
        <taxon>Spiruromorpha</taxon>
        <taxon>Filarioidea</taxon>
        <taxon>Onchocercidae</taxon>
        <taxon>Acanthocheilonema</taxon>
    </lineage>
</organism>
<reference evidence="7 8" key="1">
    <citation type="submission" date="2018-08" db="EMBL/GenBank/DDBJ databases">
        <authorList>
            <person name="Laetsch R D."/>
            <person name="Stevens L."/>
            <person name="Kumar S."/>
            <person name="Blaxter L. M."/>
        </authorList>
    </citation>
    <scope>NUCLEOTIDE SEQUENCE [LARGE SCALE GENOMIC DNA]</scope>
</reference>
<dbReference type="PROSITE" id="PS50404">
    <property type="entry name" value="GST_NTER"/>
    <property type="match status" value="1"/>
</dbReference>
<evidence type="ECO:0000256" key="3">
    <source>
        <dbReference type="ARBA" id="ARBA00047960"/>
    </source>
</evidence>
<dbReference type="PROSITE" id="PS50405">
    <property type="entry name" value="GST_CTER"/>
    <property type="match status" value="1"/>
</dbReference>